<keyword evidence="2" id="KW-1003">Cell membrane</keyword>
<comment type="caution">
    <text evidence="7">The sequence shown here is derived from an EMBL/GenBank/DDBJ whole genome shotgun (WGS) entry which is preliminary data.</text>
</comment>
<feature type="transmembrane region" description="Helical" evidence="6">
    <location>
        <begin position="375"/>
        <end position="396"/>
    </location>
</feature>
<name>A0A0M2V948_9GAMM</name>
<gene>
    <name evidence="7" type="ORF">WG68_03250</name>
</gene>
<keyword evidence="3 6" id="KW-0812">Transmembrane</keyword>
<keyword evidence="5 6" id="KW-0472">Membrane</keyword>
<reference evidence="7 8" key="1">
    <citation type="submission" date="2015-03" db="EMBL/GenBank/DDBJ databases">
        <title>Draft genome sequences of two protease-producing strains of Arsukibacterium isolated from two cold and alkaline environments.</title>
        <authorList>
            <person name="Lylloff J.E."/>
            <person name="Skov L.B."/>
            <person name="Jepsen M."/>
            <person name="Hallin P.F."/>
            <person name="Sorensen S.J."/>
            <person name="Stougaard P."/>
            <person name="Glaring M.A."/>
        </authorList>
    </citation>
    <scope>NUCLEOTIDE SEQUENCE [LARGE SCALE GENOMIC DNA]</scope>
    <source>
        <strain evidence="7 8">GCM72</strain>
    </source>
</reference>
<feature type="transmembrane region" description="Helical" evidence="6">
    <location>
        <begin position="402"/>
        <end position="428"/>
    </location>
</feature>
<dbReference type="AlphaFoldDB" id="A0A0M2V948"/>
<feature type="transmembrane region" description="Helical" evidence="6">
    <location>
        <begin position="14"/>
        <end position="36"/>
    </location>
</feature>
<keyword evidence="4 6" id="KW-1133">Transmembrane helix</keyword>
<sequence length="441" mass="48260">MVNSLFRNKLVRQVSLLLSGTIVVQLINFGFMPLVLRIYGPAEFGELGAFNALLLLFFPLAALCLPMAIVQGRSRLQARNIASLAWAVALGFSLLLTLLLLMFKQPLLQLLSVENIGNLVFLLPLATLFAARLQIAQQVLIKQQQFKALAKVDMLQALIVNVAKLLFGLWQSISAVLITIAVLASALHALLLQVIGSSVVVKPWQPLSVLRYAGSRRYWLRLRRTLKLFRAFVLFQAPQSLLNAAAQSAPVLMLAAFYGAAVAGWYTLAKAILVLPAMLLGRAVGDVFYPHFTQAQQQQQPLVAILIRATLSLALLGLIPFSIFIIAGADLFVSVFGKEWAASGDYASWMALWLYFAFVNTPSIKAVMVLQVQHWAIALNVITLCLRIGVLWYFGLTASNPVLAIASFAAVGVLHSLVFTAMAIYFCYKKGANRSQSAATQ</sequence>
<evidence type="ECO:0000256" key="1">
    <source>
        <dbReference type="ARBA" id="ARBA00004651"/>
    </source>
</evidence>
<comment type="subcellular location">
    <subcellularLocation>
        <location evidence="1">Cell membrane</location>
        <topology evidence="1">Multi-pass membrane protein</topology>
    </subcellularLocation>
</comment>
<proteinExistence type="predicted"/>
<protein>
    <recommendedName>
        <fullName evidence="9">Polysaccharide biosynthesis protein</fullName>
    </recommendedName>
</protein>
<accession>A0A0M2V948</accession>
<evidence type="ECO:0000256" key="6">
    <source>
        <dbReference type="SAM" id="Phobius"/>
    </source>
</evidence>
<dbReference type="PANTHER" id="PTHR30250">
    <property type="entry name" value="PST FAMILY PREDICTED COLANIC ACID TRANSPORTER"/>
    <property type="match status" value="1"/>
</dbReference>
<feature type="transmembrane region" description="Helical" evidence="6">
    <location>
        <begin position="346"/>
        <end position="363"/>
    </location>
</feature>
<keyword evidence="8" id="KW-1185">Reference proteome</keyword>
<feature type="transmembrane region" description="Helical" evidence="6">
    <location>
        <begin position="176"/>
        <end position="201"/>
    </location>
</feature>
<dbReference type="EMBL" id="LAHO01000002">
    <property type="protein sequence ID" value="KKO46964.1"/>
    <property type="molecule type" value="Genomic_DNA"/>
</dbReference>
<dbReference type="PANTHER" id="PTHR30250:SF11">
    <property type="entry name" value="O-ANTIGEN TRANSPORTER-RELATED"/>
    <property type="match status" value="1"/>
</dbReference>
<feature type="transmembrane region" description="Helical" evidence="6">
    <location>
        <begin position="48"/>
        <end position="69"/>
    </location>
</feature>
<feature type="transmembrane region" description="Helical" evidence="6">
    <location>
        <begin position="252"/>
        <end position="281"/>
    </location>
</feature>
<evidence type="ECO:0000256" key="4">
    <source>
        <dbReference type="ARBA" id="ARBA00022989"/>
    </source>
</evidence>
<dbReference type="InterPro" id="IPR050833">
    <property type="entry name" value="Poly_Biosynth_Transport"/>
</dbReference>
<dbReference type="OrthoDB" id="3831435at2"/>
<dbReference type="RefSeq" id="WP_046556212.1">
    <property type="nucleotide sequence ID" value="NZ_LAHO01000002.1"/>
</dbReference>
<feature type="transmembrane region" description="Helical" evidence="6">
    <location>
        <begin position="302"/>
        <end position="326"/>
    </location>
</feature>
<dbReference type="GO" id="GO:0005886">
    <property type="term" value="C:plasma membrane"/>
    <property type="evidence" value="ECO:0007669"/>
    <property type="project" value="UniProtKB-SubCell"/>
</dbReference>
<dbReference type="Proteomes" id="UP000034228">
    <property type="component" value="Unassembled WGS sequence"/>
</dbReference>
<evidence type="ECO:0000256" key="2">
    <source>
        <dbReference type="ARBA" id="ARBA00022475"/>
    </source>
</evidence>
<dbReference type="Pfam" id="PF13440">
    <property type="entry name" value="Polysacc_synt_3"/>
    <property type="match status" value="1"/>
</dbReference>
<dbReference type="STRING" id="336831.WG68_03250"/>
<evidence type="ECO:0000256" key="5">
    <source>
        <dbReference type="ARBA" id="ARBA00023136"/>
    </source>
</evidence>
<organism evidence="7 8">
    <name type="scientific">Arsukibacterium ikkense</name>
    <dbReference type="NCBI Taxonomy" id="336831"/>
    <lineage>
        <taxon>Bacteria</taxon>
        <taxon>Pseudomonadati</taxon>
        <taxon>Pseudomonadota</taxon>
        <taxon>Gammaproteobacteria</taxon>
        <taxon>Chromatiales</taxon>
        <taxon>Chromatiaceae</taxon>
        <taxon>Arsukibacterium</taxon>
    </lineage>
</organism>
<evidence type="ECO:0000256" key="3">
    <source>
        <dbReference type="ARBA" id="ARBA00022692"/>
    </source>
</evidence>
<evidence type="ECO:0000313" key="7">
    <source>
        <dbReference type="EMBL" id="KKO46964.1"/>
    </source>
</evidence>
<evidence type="ECO:0008006" key="9">
    <source>
        <dbReference type="Google" id="ProtNLM"/>
    </source>
</evidence>
<feature type="transmembrane region" description="Helical" evidence="6">
    <location>
        <begin position="81"/>
        <end position="103"/>
    </location>
</feature>
<feature type="transmembrane region" description="Helical" evidence="6">
    <location>
        <begin position="115"/>
        <end position="133"/>
    </location>
</feature>
<evidence type="ECO:0000313" key="8">
    <source>
        <dbReference type="Proteomes" id="UP000034228"/>
    </source>
</evidence>